<sequence length="330" mass="35276">MSPSHPGRQVSAIRRKHSAVRLINSARQLVGNTPVIQLRNIVPEGCADVYLKLESGNPTGSYKDRMALSMIEEAERRGDLKPGMTVIEATGGSTGSSLAFVCAMKGYKFQVVSSNAFAMEKLRTMQAFGATLDLVHSPSGKITPDLIPSMVERAKEIAKDPSYYFTAQFNNRDALVGYEAIGRELLEQIPSGIDAFCGAVGGAGMVMGSSKILKSKWPHVHVVVLEPASSPVITEGRTGTHGVEGIGIGFRPPHLEDTLYDEARGVPEADARAMCRRLAKEEGLLVGTSTGMNVVAAVDLAQRLGQGKKVVTVACDTGLKYMNSNLLADD</sequence>
<reference evidence="2 3" key="1">
    <citation type="submission" date="2016-12" db="EMBL/GenBank/DDBJ databases">
        <title>The genomes of Aspergillus section Nigri reveals drivers in fungal speciation.</title>
        <authorList>
            <consortium name="DOE Joint Genome Institute"/>
            <person name="Vesth T.C."/>
            <person name="Nybo J."/>
            <person name="Theobald S."/>
            <person name="Brandl J."/>
            <person name="Frisvad J.C."/>
            <person name="Nielsen K.F."/>
            <person name="Lyhne E.K."/>
            <person name="Kogle M.E."/>
            <person name="Kuo A."/>
            <person name="Riley R."/>
            <person name="Clum A."/>
            <person name="Nolan M."/>
            <person name="Lipzen A."/>
            <person name="Salamov A."/>
            <person name="Henrissat B."/>
            <person name="Wiebenga A."/>
            <person name="De Vries R.P."/>
            <person name="Grigoriev I.V."/>
            <person name="Mortensen U.H."/>
            <person name="Andersen M.R."/>
            <person name="Baker S.E."/>
        </authorList>
    </citation>
    <scope>NUCLEOTIDE SEQUENCE [LARGE SCALE GENOMIC DNA]</scope>
    <source>
        <strain evidence="2 3">IBT 23096</strain>
    </source>
</reference>
<dbReference type="AlphaFoldDB" id="A0A2I2GHF2"/>
<feature type="domain" description="Tryptophan synthase beta chain-like PALP" evidence="1">
    <location>
        <begin position="28"/>
        <end position="316"/>
    </location>
</feature>
<dbReference type="Proteomes" id="UP000234275">
    <property type="component" value="Unassembled WGS sequence"/>
</dbReference>
<keyword evidence="3" id="KW-1185">Reference proteome</keyword>
<dbReference type="RefSeq" id="XP_024707607.1">
    <property type="nucleotide sequence ID" value="XM_024852092.1"/>
</dbReference>
<dbReference type="OrthoDB" id="10259545at2759"/>
<evidence type="ECO:0000313" key="2">
    <source>
        <dbReference type="EMBL" id="PLB52305.1"/>
    </source>
</evidence>
<dbReference type="GeneID" id="36559790"/>
<name>A0A2I2GHF2_9EURO</name>
<dbReference type="STRING" id="1392250.A0A2I2GHF2"/>
<dbReference type="EMBL" id="MSFO01000002">
    <property type="protein sequence ID" value="PLB52305.1"/>
    <property type="molecule type" value="Genomic_DNA"/>
</dbReference>
<accession>A0A2I2GHF2</accession>
<proteinExistence type="predicted"/>
<dbReference type="CDD" id="cd01561">
    <property type="entry name" value="CBS_like"/>
    <property type="match status" value="1"/>
</dbReference>
<organism evidence="2 3">
    <name type="scientific">Aspergillus steynii IBT 23096</name>
    <dbReference type="NCBI Taxonomy" id="1392250"/>
    <lineage>
        <taxon>Eukaryota</taxon>
        <taxon>Fungi</taxon>
        <taxon>Dikarya</taxon>
        <taxon>Ascomycota</taxon>
        <taxon>Pezizomycotina</taxon>
        <taxon>Eurotiomycetes</taxon>
        <taxon>Eurotiomycetidae</taxon>
        <taxon>Eurotiales</taxon>
        <taxon>Aspergillaceae</taxon>
        <taxon>Aspergillus</taxon>
        <taxon>Aspergillus subgen. Circumdati</taxon>
    </lineage>
</organism>
<dbReference type="InterPro" id="IPR001926">
    <property type="entry name" value="TrpB-like_PALP"/>
</dbReference>
<comment type="caution">
    <text evidence="2">The sequence shown here is derived from an EMBL/GenBank/DDBJ whole genome shotgun (WGS) entry which is preliminary data.</text>
</comment>
<dbReference type="InterPro" id="IPR050214">
    <property type="entry name" value="Cys_Synth/Cystath_Beta-Synth"/>
</dbReference>
<dbReference type="InterPro" id="IPR036052">
    <property type="entry name" value="TrpB-like_PALP_sf"/>
</dbReference>
<gene>
    <name evidence="2" type="ORF">P170DRAFT_462292</name>
</gene>
<evidence type="ECO:0000313" key="3">
    <source>
        <dbReference type="Proteomes" id="UP000234275"/>
    </source>
</evidence>
<evidence type="ECO:0000259" key="1">
    <source>
        <dbReference type="Pfam" id="PF00291"/>
    </source>
</evidence>
<dbReference type="Pfam" id="PF00291">
    <property type="entry name" value="PALP"/>
    <property type="match status" value="1"/>
</dbReference>
<dbReference type="Gene3D" id="3.40.50.1100">
    <property type="match status" value="2"/>
</dbReference>
<dbReference type="VEuPathDB" id="FungiDB:P170DRAFT_462292"/>
<dbReference type="PANTHER" id="PTHR10314">
    <property type="entry name" value="CYSTATHIONINE BETA-SYNTHASE"/>
    <property type="match status" value="1"/>
</dbReference>
<dbReference type="SUPFAM" id="SSF53686">
    <property type="entry name" value="Tryptophan synthase beta subunit-like PLP-dependent enzymes"/>
    <property type="match status" value="1"/>
</dbReference>
<protein>
    <submittedName>
        <fullName evidence="2">Pyridoxal phosphate-dependent enzyme, beta subunit</fullName>
    </submittedName>
</protein>